<dbReference type="EMBL" id="LQRC01000150">
    <property type="protein sequence ID" value="KXT71781.1"/>
    <property type="molecule type" value="Genomic_DNA"/>
</dbReference>
<reference evidence="1 2" key="1">
    <citation type="submission" date="2016-01" db="EMBL/GenBank/DDBJ databases">
        <title>Highly variable Streptococcus oralis are common among viridans streptococci isolated from primates.</title>
        <authorList>
            <person name="Denapaite D."/>
            <person name="Rieger M."/>
            <person name="Koendgen S."/>
            <person name="Brueckner R."/>
            <person name="Ochigava I."/>
            <person name="Kappeler P."/>
            <person name="Maetz-Rensing K."/>
            <person name="Leendertz F."/>
            <person name="Hakenbeck R."/>
        </authorList>
    </citation>
    <scope>NUCLEOTIDE SEQUENCE [LARGE SCALE GENOMIC DNA]</scope>
    <source>
        <strain evidence="1 2">DD07</strain>
    </source>
</reference>
<protein>
    <submittedName>
        <fullName evidence="1">Uncharacterized protein</fullName>
    </submittedName>
</protein>
<dbReference type="Proteomes" id="UP000070096">
    <property type="component" value="Unassembled WGS sequence"/>
</dbReference>
<evidence type="ECO:0000313" key="2">
    <source>
        <dbReference type="Proteomes" id="UP000070096"/>
    </source>
</evidence>
<accession>A0A139N7R6</accession>
<evidence type="ECO:0000313" key="1">
    <source>
        <dbReference type="EMBL" id="KXT71781.1"/>
    </source>
</evidence>
<gene>
    <name evidence="1" type="ORF">SGODD07_01019</name>
</gene>
<dbReference type="AlphaFoldDB" id="A0A139N7R6"/>
<name>A0A139N7R6_STRGN</name>
<proteinExistence type="predicted"/>
<dbReference type="PATRIC" id="fig|1302.21.peg.1136"/>
<comment type="caution">
    <text evidence="1">The sequence shown here is derived from an EMBL/GenBank/DDBJ whole genome shotgun (WGS) entry which is preliminary data.</text>
</comment>
<sequence>MQTKSEPADSGDAGYIDEKIYSKLKKKEEIIYNAIDNGDLKIEFSQNEIDEAIDIIDEERKRIIKNLN</sequence>
<organism evidence="1 2">
    <name type="scientific">Streptococcus gordonii</name>
    <dbReference type="NCBI Taxonomy" id="1302"/>
    <lineage>
        <taxon>Bacteria</taxon>
        <taxon>Bacillati</taxon>
        <taxon>Bacillota</taxon>
        <taxon>Bacilli</taxon>
        <taxon>Lactobacillales</taxon>
        <taxon>Streptococcaceae</taxon>
        <taxon>Streptococcus</taxon>
    </lineage>
</organism>